<evidence type="ECO:0000313" key="1">
    <source>
        <dbReference type="EMBL" id="WVZ02445.1"/>
    </source>
</evidence>
<keyword evidence="2" id="KW-1185">Reference proteome</keyword>
<accession>A0AAQ3N2U2</accession>
<dbReference type="AlphaFoldDB" id="A0AAQ3N2U2"/>
<proteinExistence type="predicted"/>
<organism evidence="1 2">
    <name type="scientific">Vigna mungo</name>
    <name type="common">Black gram</name>
    <name type="synonym">Phaseolus mungo</name>
    <dbReference type="NCBI Taxonomy" id="3915"/>
    <lineage>
        <taxon>Eukaryota</taxon>
        <taxon>Viridiplantae</taxon>
        <taxon>Streptophyta</taxon>
        <taxon>Embryophyta</taxon>
        <taxon>Tracheophyta</taxon>
        <taxon>Spermatophyta</taxon>
        <taxon>Magnoliopsida</taxon>
        <taxon>eudicotyledons</taxon>
        <taxon>Gunneridae</taxon>
        <taxon>Pentapetalae</taxon>
        <taxon>rosids</taxon>
        <taxon>fabids</taxon>
        <taxon>Fabales</taxon>
        <taxon>Fabaceae</taxon>
        <taxon>Papilionoideae</taxon>
        <taxon>50 kb inversion clade</taxon>
        <taxon>NPAAA clade</taxon>
        <taxon>indigoferoid/millettioid clade</taxon>
        <taxon>Phaseoleae</taxon>
        <taxon>Vigna</taxon>
    </lineage>
</organism>
<sequence length="122" mass="13698">MSSSDNESCFMHALRTSVDSVNCLDLDSYHLGIQSKDFLDLTWREETCEDDEGIHETPIYKTRVSNEAYNAGQMENLMEIETSSLIADACINDMKDEELSPRLTNFIKSGVVPESPIDERGG</sequence>
<dbReference type="EMBL" id="CP144694">
    <property type="protein sequence ID" value="WVZ02445.1"/>
    <property type="molecule type" value="Genomic_DNA"/>
</dbReference>
<evidence type="ECO:0000313" key="2">
    <source>
        <dbReference type="Proteomes" id="UP001374535"/>
    </source>
</evidence>
<reference evidence="1 2" key="1">
    <citation type="journal article" date="2023" name="Life. Sci Alliance">
        <title>Evolutionary insights into 3D genome organization and epigenetic landscape of Vigna mungo.</title>
        <authorList>
            <person name="Junaid A."/>
            <person name="Singh B."/>
            <person name="Bhatia S."/>
        </authorList>
    </citation>
    <scope>NUCLEOTIDE SEQUENCE [LARGE SCALE GENOMIC DNA]</scope>
    <source>
        <strain evidence="1">Urdbean</strain>
    </source>
</reference>
<dbReference type="Proteomes" id="UP001374535">
    <property type="component" value="Chromosome 7"/>
</dbReference>
<name>A0AAQ3N2U2_VIGMU</name>
<protein>
    <submittedName>
        <fullName evidence="1">Uncharacterized protein</fullName>
    </submittedName>
</protein>
<gene>
    <name evidence="1" type="ORF">V8G54_023251</name>
</gene>